<sequence length="738" mass="81285">MKRIRMILVSVIFLSLVSFLPGFEKEVYAVESSFEKNDAVIISNESLDYSKQESSGTFSIGQVNSTTSNDIKFLKGAYKLDKVLEFSPEKYKASLINGNAKDQKQLNKVGSLKGFWVVNMETNKDYLIQAKLKYSSAHAEIWVHNDEITPTQAKRMGDEFDQTIYPLITENFSSSSDVDGNDKVAILIYDIKDGFSGAGGYFAGYFYSRDLYNTSYSNLGEVFYIDTYPAMGMSRSTYDVSKAFGTIAHEFQHMVNYNQNVLVEGGDYMDTWLDEALSMAAEQMYEGFPLIDRIGYYEQSASIANGHSLLYWDDYGDVYSNYSLSYLFGQYLRIQADQGEKIFKEILQDPSNIETSLQNIIHRYIDPTKSLGEFITDFRHALYVNDPTGLYGFESEAIFSEIESPLFTGGLPRTLRGGGGFNLSIKDAKIFVAPKDKGSNITYRLIDVTQKTNRINGKDRYETAVSISQNGWDTSKTVILASGLDFPDALVGGPLAYKENAPILLTGPKTLHTVTKAEISRLQAKNIIILGGTGVVSSAVEKELRGLNIQVERIGGENRFHTAALIAKRLPSEKAVVAYGYDFPDVLSVSPYVAKNGIPILLSQINTMPAETLNALSGKKQTIVVGSTGVISDSVKNKLPGAVRYGGKTRYDTAKEINLKLPMGTQKAFVTTGKNFPDALAGSVLAAKNDAPILLVTDTLIPAPTMDLISKYESISILGSVGAVGESVQQELENILSK</sequence>
<evidence type="ECO:0000313" key="1">
    <source>
        <dbReference type="EMBL" id="PZX08353.1"/>
    </source>
</evidence>
<accession>A0A2W7N8J4</accession>
<dbReference type="PANTHER" id="PTHR30032">
    <property type="entry name" value="N-ACETYLMURAMOYL-L-ALANINE AMIDASE-RELATED"/>
    <property type="match status" value="1"/>
</dbReference>
<dbReference type="OrthoDB" id="1495777at2"/>
<organism evidence="1 2">
    <name type="scientific">Psychrobacillus insolitus</name>
    <dbReference type="NCBI Taxonomy" id="1461"/>
    <lineage>
        <taxon>Bacteria</taxon>
        <taxon>Bacillati</taxon>
        <taxon>Bacillota</taxon>
        <taxon>Bacilli</taxon>
        <taxon>Bacillales</taxon>
        <taxon>Bacillaceae</taxon>
        <taxon>Psychrobacillus</taxon>
    </lineage>
</organism>
<evidence type="ECO:0000313" key="2">
    <source>
        <dbReference type="Proteomes" id="UP000248646"/>
    </source>
</evidence>
<dbReference type="InterPro" id="IPR007253">
    <property type="entry name" value="Cell_wall-bd_2"/>
</dbReference>
<reference evidence="1 2" key="1">
    <citation type="submission" date="2018-06" db="EMBL/GenBank/DDBJ databases">
        <title>Genomic Encyclopedia of Type Strains, Phase IV (KMG-IV): sequencing the most valuable type-strain genomes for metagenomic binning, comparative biology and taxonomic classification.</title>
        <authorList>
            <person name="Goeker M."/>
        </authorList>
    </citation>
    <scope>NUCLEOTIDE SEQUENCE [LARGE SCALE GENOMIC DNA]</scope>
    <source>
        <strain evidence="1 2">DSM 5</strain>
    </source>
</reference>
<gene>
    <name evidence="1" type="ORF">C7437_1011477</name>
</gene>
<dbReference type="InterPro" id="IPR051922">
    <property type="entry name" value="Bact_Sporulation_Assoc"/>
</dbReference>
<dbReference type="EMBL" id="QKZI01000001">
    <property type="protein sequence ID" value="PZX08353.1"/>
    <property type="molecule type" value="Genomic_DNA"/>
</dbReference>
<dbReference type="Proteomes" id="UP000248646">
    <property type="component" value="Unassembled WGS sequence"/>
</dbReference>
<dbReference type="PANTHER" id="PTHR30032:SF8">
    <property type="entry name" value="GERMINATION-SPECIFIC N-ACETYLMURAMOYL-L-ALANINE AMIDASE"/>
    <property type="match status" value="1"/>
</dbReference>
<dbReference type="Gene3D" id="3.40.50.12090">
    <property type="match status" value="2"/>
</dbReference>
<name>A0A2W7N8J4_9BACI</name>
<comment type="caution">
    <text evidence="1">The sequence shown here is derived from an EMBL/GenBank/DDBJ whole genome shotgun (WGS) entry which is preliminary data.</text>
</comment>
<dbReference type="RefSeq" id="WP_111438935.1">
    <property type="nucleotide sequence ID" value="NZ_QKZI01000001.1"/>
</dbReference>
<proteinExistence type="predicted"/>
<protein>
    <submittedName>
        <fullName evidence="1">Putative cell wall-binding protein</fullName>
    </submittedName>
</protein>
<keyword evidence="2" id="KW-1185">Reference proteome</keyword>
<dbReference type="Pfam" id="PF04122">
    <property type="entry name" value="CW_binding_2"/>
    <property type="match status" value="3"/>
</dbReference>
<dbReference type="AlphaFoldDB" id="A0A2W7N8J4"/>